<dbReference type="EMBL" id="FWXV01000013">
    <property type="protein sequence ID" value="SMD26084.1"/>
    <property type="molecule type" value="Genomic_DNA"/>
</dbReference>
<dbReference type="InterPro" id="IPR017853">
    <property type="entry name" value="GH"/>
</dbReference>
<evidence type="ECO:0000256" key="1">
    <source>
        <dbReference type="ARBA" id="ARBA00007806"/>
    </source>
</evidence>
<dbReference type="SUPFAM" id="SSF51445">
    <property type="entry name" value="(Trans)glycosidases"/>
    <property type="match status" value="1"/>
</dbReference>
<feature type="region of interest" description="Disordered" evidence="3">
    <location>
        <begin position="753"/>
        <end position="774"/>
    </location>
</feature>
<feature type="domain" description="Glycosyl hydrolase family 31 C-terminal" evidence="6">
    <location>
        <begin position="577"/>
        <end position="669"/>
    </location>
</feature>
<dbReference type="GO" id="GO:0005975">
    <property type="term" value="P:carbohydrate metabolic process"/>
    <property type="evidence" value="ECO:0007669"/>
    <property type="project" value="InterPro"/>
</dbReference>
<dbReference type="GO" id="GO:0030246">
    <property type="term" value="F:carbohydrate binding"/>
    <property type="evidence" value="ECO:0007669"/>
    <property type="project" value="InterPro"/>
</dbReference>
<dbReference type="Gene3D" id="2.60.40.1760">
    <property type="entry name" value="glycosyl hydrolase (family 31)"/>
    <property type="match status" value="1"/>
</dbReference>
<keyword evidence="2" id="KW-0326">Glycosidase</keyword>
<dbReference type="AlphaFoldDB" id="A0A1Y5Y5H1"/>
<dbReference type="CDD" id="cd14752">
    <property type="entry name" value="GH31_N"/>
    <property type="match status" value="1"/>
</dbReference>
<proteinExistence type="inferred from homology"/>
<dbReference type="InterPro" id="IPR048395">
    <property type="entry name" value="Glyco_hydro_31_C"/>
</dbReference>
<evidence type="ECO:0000313" key="8">
    <source>
        <dbReference type="Proteomes" id="UP000192674"/>
    </source>
</evidence>
<feature type="signal peptide" evidence="4">
    <location>
        <begin position="1"/>
        <end position="23"/>
    </location>
</feature>
<organism evidence="7 8">
    <name type="scientific">Kibdelosporangium aridum</name>
    <dbReference type="NCBI Taxonomy" id="2030"/>
    <lineage>
        <taxon>Bacteria</taxon>
        <taxon>Bacillati</taxon>
        <taxon>Actinomycetota</taxon>
        <taxon>Actinomycetes</taxon>
        <taxon>Pseudonocardiales</taxon>
        <taxon>Pseudonocardiaceae</taxon>
        <taxon>Kibdelosporangium</taxon>
    </lineage>
</organism>
<keyword evidence="4" id="KW-0732">Signal</keyword>
<comment type="similarity">
    <text evidence="1 2">Belongs to the glycosyl hydrolase 31 family.</text>
</comment>
<dbReference type="InterPro" id="IPR000322">
    <property type="entry name" value="Glyco_hydro_31_TIM"/>
</dbReference>
<dbReference type="Pfam" id="PF01055">
    <property type="entry name" value="Glyco_hydro_31_2nd"/>
    <property type="match status" value="1"/>
</dbReference>
<dbReference type="PANTHER" id="PTHR43863:SF2">
    <property type="entry name" value="MALTASE-GLUCOAMYLASE"/>
    <property type="match status" value="1"/>
</dbReference>
<sequence length="797" mass="86397">MRRLLAISAAAAALAVYSGGASPAYTASAAPGLSWTVEHSPFRLVYTSSGKQITAQLPGMGYRLADGTAHTLTALRSSNGGTYTVDTSEPGRSATVDVVRTDRGLRVSMSLQPATDVVQVSETLVGSTSEHFLGGGAHTMFIDLRGKTLLNKAVFVGASNFGKCNKNGAPTPFFVSSAGYGIYPDTTAIGRLAFPDAAPDTHCNDAPAPCPVSYNQPDRIQLCFKTNRLDYEVYAGDPAAVTTSYFKRVGMPTLPPPRQFAMTKWRDKISSQAEVIEDMVELQKRGIPLDTIWIDNPWEQGPVGGRVTYACIGALTFDNQQFPDPAGMIAQLRAGGVSLGTWVAPFLSKQSDGKPCVNDYPPGSFVQSDRTNVWDIDLTNPVARAHFETKLEKLFRMGVNMVKGDRGEEHNFEQSTFAGGPGTLVHNTYPLLYAESVARTLQKVHGDDYAMLFRAGYDGMPKVLRGSWMADADMSFDGLRLTLRRGVNNSFTGHPVWGSDTGGYRRVADDSPSPSLFTRWAQLSAISPVFQVGGPGRNATPWVYDQATVDRFRRAAVLHYELFPYLYRLAQQASTTGVPITRPMAFDYPHEEAAWRADQQLMIGEDLLAAPVTADRAEADGAAGRPTPVDVWLPTGKWIDLHNGNVVEGGRWVVRESTLDEFPLYLRAGGGIAFNQRDPDIWPTPWGLNDINPKDRTGWLISPHGGTSVTNHTGGKVETRRMGRLLEVRVSGSAKETQITIPGPAPMLASIDGSHPMPRSSPEQLRGKATGWTTKDGPFGGTILKVPANSKVLLVMA</sequence>
<dbReference type="InterPro" id="IPR013780">
    <property type="entry name" value="Glyco_hydro_b"/>
</dbReference>
<dbReference type="RefSeq" id="WP_084433894.1">
    <property type="nucleotide sequence ID" value="NZ_FWXV01000013.1"/>
</dbReference>
<dbReference type="SUPFAM" id="SSF51011">
    <property type="entry name" value="Glycosyl hydrolase domain"/>
    <property type="match status" value="1"/>
</dbReference>
<evidence type="ECO:0000256" key="2">
    <source>
        <dbReference type="RuleBase" id="RU361185"/>
    </source>
</evidence>
<dbReference type="OrthoDB" id="176168at2"/>
<dbReference type="GO" id="GO:0004553">
    <property type="term" value="F:hydrolase activity, hydrolyzing O-glycosyl compounds"/>
    <property type="evidence" value="ECO:0007669"/>
    <property type="project" value="InterPro"/>
</dbReference>
<accession>A0A1Y5Y5H1</accession>
<feature type="domain" description="Glycoside hydrolase family 31 TIM barrel" evidence="5">
    <location>
        <begin position="253"/>
        <end position="569"/>
    </location>
</feature>
<dbReference type="InterPro" id="IPR051816">
    <property type="entry name" value="Glycosyl_Hydrolase_31"/>
</dbReference>
<name>A0A1Y5Y5H1_KIBAR</name>
<protein>
    <submittedName>
        <fullName evidence="7">Alpha-glucosidase, glycosyl hydrolase family GH31</fullName>
    </submittedName>
</protein>
<reference evidence="7 8" key="1">
    <citation type="submission" date="2017-04" db="EMBL/GenBank/DDBJ databases">
        <authorList>
            <person name="Afonso C.L."/>
            <person name="Miller P.J."/>
            <person name="Scott M.A."/>
            <person name="Spackman E."/>
            <person name="Goraichik I."/>
            <person name="Dimitrov K.M."/>
            <person name="Suarez D.L."/>
            <person name="Swayne D.E."/>
        </authorList>
    </citation>
    <scope>NUCLEOTIDE SEQUENCE [LARGE SCALE GENOMIC DNA]</scope>
    <source>
        <strain evidence="7 8">DSM 43828</strain>
    </source>
</reference>
<feature type="chain" id="PRO_5038369709" evidence="4">
    <location>
        <begin position="24"/>
        <end position="797"/>
    </location>
</feature>
<evidence type="ECO:0000313" key="7">
    <source>
        <dbReference type="EMBL" id="SMD26084.1"/>
    </source>
</evidence>
<dbReference type="PANTHER" id="PTHR43863">
    <property type="entry name" value="HYDROLASE, PUTATIVE (AFU_ORTHOLOGUE AFUA_1G03140)-RELATED"/>
    <property type="match status" value="1"/>
</dbReference>
<evidence type="ECO:0000256" key="3">
    <source>
        <dbReference type="SAM" id="MobiDB-lite"/>
    </source>
</evidence>
<dbReference type="Gene3D" id="2.60.40.1180">
    <property type="entry name" value="Golgi alpha-mannosidase II"/>
    <property type="match status" value="1"/>
</dbReference>
<gene>
    <name evidence="7" type="ORF">SAMN05661093_09664</name>
</gene>
<evidence type="ECO:0000259" key="6">
    <source>
        <dbReference type="Pfam" id="PF21365"/>
    </source>
</evidence>
<dbReference type="SUPFAM" id="SSF74650">
    <property type="entry name" value="Galactose mutarotase-like"/>
    <property type="match status" value="1"/>
</dbReference>
<keyword evidence="8" id="KW-1185">Reference proteome</keyword>
<dbReference type="Gene3D" id="3.20.20.80">
    <property type="entry name" value="Glycosidases"/>
    <property type="match status" value="1"/>
</dbReference>
<dbReference type="Pfam" id="PF21365">
    <property type="entry name" value="Glyco_hydro_31_3rd"/>
    <property type="match status" value="1"/>
</dbReference>
<dbReference type="Proteomes" id="UP000192674">
    <property type="component" value="Unassembled WGS sequence"/>
</dbReference>
<keyword evidence="2 7" id="KW-0378">Hydrolase</keyword>
<evidence type="ECO:0000256" key="4">
    <source>
        <dbReference type="SAM" id="SignalP"/>
    </source>
</evidence>
<dbReference type="InterPro" id="IPR011013">
    <property type="entry name" value="Gal_mutarotase_sf_dom"/>
</dbReference>
<evidence type="ECO:0000259" key="5">
    <source>
        <dbReference type="Pfam" id="PF01055"/>
    </source>
</evidence>